<proteinExistence type="inferred from homology"/>
<dbReference type="KEGG" id="vao:FA707_09520"/>
<evidence type="ECO:0000256" key="3">
    <source>
        <dbReference type="ARBA" id="ARBA00022475"/>
    </source>
</evidence>
<evidence type="ECO:0000256" key="2">
    <source>
        <dbReference type="ARBA" id="ARBA00007977"/>
    </source>
</evidence>
<evidence type="ECO:0000256" key="6">
    <source>
        <dbReference type="ARBA" id="ARBA00023136"/>
    </source>
</evidence>
<dbReference type="PANTHER" id="PTHR30106">
    <property type="entry name" value="INNER MEMBRANE PROTEIN YEIH-RELATED"/>
    <property type="match status" value="1"/>
</dbReference>
<organism evidence="7 8">
    <name type="scientific">Vagococcus zengguangii</name>
    <dbReference type="NCBI Taxonomy" id="2571750"/>
    <lineage>
        <taxon>Bacteria</taxon>
        <taxon>Bacillati</taxon>
        <taxon>Bacillota</taxon>
        <taxon>Bacilli</taxon>
        <taxon>Lactobacillales</taxon>
        <taxon>Enterococcaceae</taxon>
        <taxon>Vagococcus</taxon>
    </lineage>
</organism>
<comment type="similarity">
    <text evidence="2">Belongs to the UPF0324 family.</text>
</comment>
<evidence type="ECO:0000256" key="5">
    <source>
        <dbReference type="ARBA" id="ARBA00022989"/>
    </source>
</evidence>
<dbReference type="Proteomes" id="UP000298615">
    <property type="component" value="Chromosome"/>
</dbReference>
<dbReference type="Pfam" id="PF03601">
    <property type="entry name" value="Cons_hypoth698"/>
    <property type="match status" value="1"/>
</dbReference>
<dbReference type="RefSeq" id="WP_136953975.1">
    <property type="nucleotide sequence ID" value="NZ_CP039712.1"/>
</dbReference>
<keyword evidence="8" id="KW-1185">Reference proteome</keyword>
<protein>
    <submittedName>
        <fullName evidence="7">Putative sulfate exporter family transporter</fullName>
    </submittedName>
</protein>
<accession>A0A4D7CUT0</accession>
<evidence type="ECO:0000313" key="8">
    <source>
        <dbReference type="Proteomes" id="UP000298615"/>
    </source>
</evidence>
<keyword evidence="4" id="KW-0812">Transmembrane</keyword>
<comment type="subcellular location">
    <subcellularLocation>
        <location evidence="1">Cell membrane</location>
        <topology evidence="1">Multi-pass membrane protein</topology>
    </subcellularLocation>
</comment>
<dbReference type="GO" id="GO:0005886">
    <property type="term" value="C:plasma membrane"/>
    <property type="evidence" value="ECO:0007669"/>
    <property type="project" value="UniProtKB-SubCell"/>
</dbReference>
<name>A0A4D7CUT0_9ENTE</name>
<dbReference type="EMBL" id="CP039712">
    <property type="protein sequence ID" value="QCI87153.1"/>
    <property type="molecule type" value="Genomic_DNA"/>
</dbReference>
<keyword evidence="3" id="KW-1003">Cell membrane</keyword>
<evidence type="ECO:0000256" key="4">
    <source>
        <dbReference type="ARBA" id="ARBA00022692"/>
    </source>
</evidence>
<evidence type="ECO:0000313" key="7">
    <source>
        <dbReference type="EMBL" id="QCI87153.1"/>
    </source>
</evidence>
<keyword evidence="6" id="KW-0472">Membrane</keyword>
<dbReference type="AlphaFoldDB" id="A0A4D7CUT0"/>
<sequence>MKKTNTILPGMVLSLVLSVMAQQLVKLVPTLGSALIAIFLGIIVGNIVGNQAKLDKGTKFSESKLLEVAIALTGLTLSLQSVAKIGLGGITYVVLQMIVTIVGVILIGKWMGYQLDFRLLMGAGNGVCGSSAIATVTPVIGAKEKDKGLAITIVNLTGTLLMIVAPLLSLQWFGNSVMKTSALIGGNLQSVGQVVASAKMVSEPVTEMATIFKLLRVVLLIVVVLVFSKLDTEKTVSSSGEKLATTRKLSVKIPWFIMAFFIGCVLTSTIIDLPATLVTSIKWVSNQFEIMALAAIGLRVNIKHLVKEGPKAMVYGLLVACLQMLTAYALISMLIS</sequence>
<dbReference type="InterPro" id="IPR018383">
    <property type="entry name" value="UPF0324_pro"/>
</dbReference>
<evidence type="ECO:0000256" key="1">
    <source>
        <dbReference type="ARBA" id="ARBA00004651"/>
    </source>
</evidence>
<gene>
    <name evidence="7" type="ORF">FA707_09520</name>
</gene>
<dbReference type="OrthoDB" id="9811391at2"/>
<reference evidence="7 8" key="1">
    <citation type="submission" date="2019-04" db="EMBL/GenBank/DDBJ databases">
        <title>Vagococcus sp. nov., isolated from faeces of yaks (Bos grunniens).</title>
        <authorList>
            <person name="Ge Y."/>
        </authorList>
    </citation>
    <scope>NUCLEOTIDE SEQUENCE [LARGE SCALE GENOMIC DNA]</scope>
    <source>
        <strain evidence="7 8">MN-17</strain>
    </source>
</reference>
<keyword evidence="5" id="KW-1133">Transmembrane helix</keyword>
<dbReference type="PANTHER" id="PTHR30106:SF2">
    <property type="entry name" value="UPF0324 INNER MEMBRANE PROTEIN YEIH"/>
    <property type="match status" value="1"/>
</dbReference>